<gene>
    <name evidence="7" type="ORF">GNE12_26165</name>
</gene>
<feature type="coiled-coil region" evidence="4">
    <location>
        <begin position="345"/>
        <end position="442"/>
    </location>
</feature>
<keyword evidence="2 3" id="KW-0802">TPR repeat</keyword>
<evidence type="ECO:0000313" key="8">
    <source>
        <dbReference type="Proteomes" id="UP000570851"/>
    </source>
</evidence>
<organism evidence="7 8">
    <name type="scientific">Trichormus variabilis N2B</name>
    <dbReference type="NCBI Taxonomy" id="2681315"/>
    <lineage>
        <taxon>Bacteria</taxon>
        <taxon>Bacillati</taxon>
        <taxon>Cyanobacteriota</taxon>
        <taxon>Cyanophyceae</taxon>
        <taxon>Nostocales</taxon>
        <taxon>Nostocaceae</taxon>
        <taxon>Trichormus</taxon>
    </lineage>
</organism>
<sequence>MKNQFVVSFLLKSALVFSPFLLCADISRGQATVSISQQKILAQALTNQEREELTRLRAEKSDRAQIQADFEQAFSRTTVLLNIWLVILSLFPVAIIALFWLLRRVAIREIVNRAMSQFEGVDKLETQLIIVKQDAENLIQDTKSINRLLEREIDSLQQKIKIEQENLSLVTSELLQAKTDNLAQIATEIATFQSKVESLFGEFSHRLTQSESDTQKLKDMTLENIVKIESLLEHQLAELQKEAEKHQKTVLGDIDTAGFDFKNYLINLQAETQKYKNSIFDDLSRLQSELQGYLQQQKDIQLGNIQEVANIFNNQVSELQLEAQKQKYSLDNNLNKLQTDTQIHKDEIIQRLEELKDLFQAQVAELQIQTQQELASYLSELKIDTENSKEKIIEELEKYESDFISQFSELQFNAQQQKLLILEKLERLETDFVNQLSELQLDAQRRKDIILQELIENKLPVIVEAQPIHKAQSEVLVNENEQPQLSFDECIEQGDSLFSQKSYEEAIAYYEQAIKLQQNNAVARFKHGLTSARLKRFKDAIKSYHQAIKMQPNYHQAWCDLGVAFGNIRRHQEAFAAFDKATQVKPDDTVAWSNRGLALIELEEYEEAIASFDKALELQPNSAKIWDKRGYTLVRLGRDDEAITSFNQALEIKPEYASAYYNKAVCYALQRDVESSLENLQQAITLNPKYKEDAATDIDFDEIADDEKFKQLIATP</sequence>
<feature type="repeat" description="TPR" evidence="3">
    <location>
        <begin position="487"/>
        <end position="520"/>
    </location>
</feature>
<feature type="coiled-coil region" evidence="4">
    <location>
        <begin position="222"/>
        <end position="249"/>
    </location>
</feature>
<dbReference type="NCBIfam" id="NF047558">
    <property type="entry name" value="TPR_END_plus"/>
    <property type="match status" value="1"/>
</dbReference>
<dbReference type="SUPFAM" id="SSF58113">
    <property type="entry name" value="Apolipoprotein A-I"/>
    <property type="match status" value="1"/>
</dbReference>
<reference evidence="7 8" key="1">
    <citation type="submission" date="2019-11" db="EMBL/GenBank/DDBJ databases">
        <title>Comparison of genomes from free-living endosymbiotic cyanobacteria isolated from Azolla.</title>
        <authorList>
            <person name="Thiel T."/>
            <person name="Pratte B."/>
        </authorList>
    </citation>
    <scope>NUCLEOTIDE SEQUENCE [LARGE SCALE GENOMIC DNA]</scope>
    <source>
        <strain evidence="7 8">N2B</strain>
    </source>
</reference>
<keyword evidence="1" id="KW-0677">Repeat</keyword>
<feature type="signal peptide" evidence="6">
    <location>
        <begin position="1"/>
        <end position="24"/>
    </location>
</feature>
<feature type="repeat" description="TPR" evidence="3">
    <location>
        <begin position="589"/>
        <end position="622"/>
    </location>
</feature>
<keyword evidence="5" id="KW-0812">Transmembrane</keyword>
<dbReference type="Pfam" id="PF13414">
    <property type="entry name" value="TPR_11"/>
    <property type="match status" value="2"/>
</dbReference>
<dbReference type="PROSITE" id="PS50005">
    <property type="entry name" value="TPR"/>
    <property type="match status" value="6"/>
</dbReference>
<dbReference type="Pfam" id="PF13432">
    <property type="entry name" value="TPR_16"/>
    <property type="match status" value="1"/>
</dbReference>
<evidence type="ECO:0000256" key="6">
    <source>
        <dbReference type="SAM" id="SignalP"/>
    </source>
</evidence>
<dbReference type="RefSeq" id="WP_011319719.1">
    <property type="nucleotide sequence ID" value="NZ_JACKZP010000214.1"/>
</dbReference>
<keyword evidence="4" id="KW-0175">Coiled coil</keyword>
<evidence type="ECO:0000256" key="5">
    <source>
        <dbReference type="SAM" id="Phobius"/>
    </source>
</evidence>
<dbReference type="PANTHER" id="PTHR44943:SF8">
    <property type="entry name" value="TPR REPEAT-CONTAINING PROTEIN MJ0263"/>
    <property type="match status" value="1"/>
</dbReference>
<dbReference type="Pfam" id="PF00515">
    <property type="entry name" value="TPR_1"/>
    <property type="match status" value="1"/>
</dbReference>
<dbReference type="Proteomes" id="UP000570851">
    <property type="component" value="Unassembled WGS sequence"/>
</dbReference>
<comment type="caution">
    <text evidence="7">The sequence shown here is derived from an EMBL/GenBank/DDBJ whole genome shotgun (WGS) entry which is preliminary data.</text>
</comment>
<feature type="transmembrane region" description="Helical" evidence="5">
    <location>
        <begin position="79"/>
        <end position="102"/>
    </location>
</feature>
<keyword evidence="6" id="KW-0732">Signal</keyword>
<dbReference type="EMBL" id="JACKZP010000214">
    <property type="protein sequence ID" value="MBC1305389.1"/>
    <property type="molecule type" value="Genomic_DNA"/>
</dbReference>
<dbReference type="InterPro" id="IPR051685">
    <property type="entry name" value="Ycf3/AcsC/BcsC/TPR_MFPF"/>
</dbReference>
<feature type="repeat" description="TPR" evidence="3">
    <location>
        <begin position="623"/>
        <end position="656"/>
    </location>
</feature>
<evidence type="ECO:0000256" key="4">
    <source>
        <dbReference type="SAM" id="Coils"/>
    </source>
</evidence>
<feature type="chain" id="PRO_5045917353" evidence="6">
    <location>
        <begin position="25"/>
        <end position="716"/>
    </location>
</feature>
<feature type="repeat" description="TPR" evidence="3">
    <location>
        <begin position="657"/>
        <end position="690"/>
    </location>
</feature>
<dbReference type="Gene3D" id="1.25.40.10">
    <property type="entry name" value="Tetratricopeptide repeat domain"/>
    <property type="match status" value="2"/>
</dbReference>
<protein>
    <submittedName>
        <fullName evidence="7">Tetratricopeptide repeat protein</fullName>
    </submittedName>
</protein>
<feature type="repeat" description="TPR" evidence="3">
    <location>
        <begin position="555"/>
        <end position="588"/>
    </location>
</feature>
<keyword evidence="8" id="KW-1185">Reference proteome</keyword>
<dbReference type="InterPro" id="IPR019734">
    <property type="entry name" value="TPR_rpt"/>
</dbReference>
<keyword evidence="5" id="KW-0472">Membrane</keyword>
<feature type="repeat" description="TPR" evidence="3">
    <location>
        <begin position="521"/>
        <end position="554"/>
    </location>
</feature>
<evidence type="ECO:0000256" key="1">
    <source>
        <dbReference type="ARBA" id="ARBA00022737"/>
    </source>
</evidence>
<dbReference type="SMART" id="SM00028">
    <property type="entry name" value="TPR"/>
    <property type="match status" value="6"/>
</dbReference>
<dbReference type="PROSITE" id="PS50293">
    <property type="entry name" value="TPR_REGION"/>
    <property type="match status" value="2"/>
</dbReference>
<keyword evidence="5" id="KW-1133">Transmembrane helix</keyword>
<proteinExistence type="predicted"/>
<dbReference type="SUPFAM" id="SSF48452">
    <property type="entry name" value="TPR-like"/>
    <property type="match status" value="1"/>
</dbReference>
<evidence type="ECO:0000313" key="7">
    <source>
        <dbReference type="EMBL" id="MBC1305389.1"/>
    </source>
</evidence>
<name>A0ABR6SG47_ANAVA</name>
<dbReference type="GeneID" id="58725738"/>
<dbReference type="InterPro" id="IPR011990">
    <property type="entry name" value="TPR-like_helical_dom_sf"/>
</dbReference>
<evidence type="ECO:0000256" key="2">
    <source>
        <dbReference type="ARBA" id="ARBA00022803"/>
    </source>
</evidence>
<evidence type="ECO:0000256" key="3">
    <source>
        <dbReference type="PROSITE-ProRule" id="PRU00339"/>
    </source>
</evidence>
<dbReference type="PANTHER" id="PTHR44943">
    <property type="entry name" value="CELLULOSE SYNTHASE OPERON PROTEIN C"/>
    <property type="match status" value="1"/>
</dbReference>
<feature type="coiled-coil region" evidence="4">
    <location>
        <begin position="121"/>
        <end position="173"/>
    </location>
</feature>
<accession>A0ABR6SG47</accession>